<protein>
    <submittedName>
        <fullName evidence="3">Ribonuclease BN (tRNA processing enzyme)</fullName>
    </submittedName>
</protein>
<evidence type="ECO:0000313" key="3">
    <source>
        <dbReference type="EMBL" id="MDQ0190221.1"/>
    </source>
</evidence>
<gene>
    <name evidence="3" type="ORF">J2S03_002085</name>
</gene>
<feature type="domain" description="Metallo-beta-lactamase" evidence="2">
    <location>
        <begin position="18"/>
        <end position="191"/>
    </location>
</feature>
<keyword evidence="4" id="KW-1185">Reference proteome</keyword>
<dbReference type="RefSeq" id="WP_307016246.1">
    <property type="nucleotide sequence ID" value="NZ_JAUANV010000017.1"/>
</dbReference>
<dbReference type="Pfam" id="PF12706">
    <property type="entry name" value="Lactamase_B_2"/>
    <property type="match status" value="1"/>
</dbReference>
<dbReference type="InterPro" id="IPR036866">
    <property type="entry name" value="RibonucZ/Hydroxyglut_hydro"/>
</dbReference>
<dbReference type="SMART" id="SM00849">
    <property type="entry name" value="Lactamase_B"/>
    <property type="match status" value="1"/>
</dbReference>
<comment type="caution">
    <text evidence="3">The sequence shown here is derived from an EMBL/GenBank/DDBJ whole genome shotgun (WGS) entry which is preliminary data.</text>
</comment>
<keyword evidence="1" id="KW-0862">Zinc</keyword>
<proteinExistence type="predicted"/>
<evidence type="ECO:0000313" key="4">
    <source>
        <dbReference type="Proteomes" id="UP001232973"/>
    </source>
</evidence>
<dbReference type="EMBL" id="JAUSTP010000016">
    <property type="protein sequence ID" value="MDQ0190221.1"/>
    <property type="molecule type" value="Genomic_DNA"/>
</dbReference>
<dbReference type="CDD" id="cd07716">
    <property type="entry name" value="RNaseZ_short-form-like_MBL-fold"/>
    <property type="match status" value="1"/>
</dbReference>
<dbReference type="Proteomes" id="UP001232973">
    <property type="component" value="Unassembled WGS sequence"/>
</dbReference>
<dbReference type="Gene3D" id="3.60.15.10">
    <property type="entry name" value="Ribonuclease Z/Hydroxyacylglutathione hydrolase-like"/>
    <property type="match status" value="1"/>
</dbReference>
<dbReference type="InterPro" id="IPR001279">
    <property type="entry name" value="Metallo-B-lactamas"/>
</dbReference>
<evidence type="ECO:0000256" key="1">
    <source>
        <dbReference type="ARBA" id="ARBA00022833"/>
    </source>
</evidence>
<reference evidence="3 4" key="1">
    <citation type="submission" date="2023-07" db="EMBL/GenBank/DDBJ databases">
        <title>Genomic Encyclopedia of Type Strains, Phase IV (KMG-IV): sequencing the most valuable type-strain genomes for metagenomic binning, comparative biology and taxonomic classification.</title>
        <authorList>
            <person name="Goeker M."/>
        </authorList>
    </citation>
    <scope>NUCLEOTIDE SEQUENCE [LARGE SCALE GENOMIC DNA]</scope>
    <source>
        <strain evidence="3 4">DSM 4006</strain>
    </source>
</reference>
<sequence length="246" mass="26713">MRLHVLGYWGTYPGPGEATTGFLVETDTEKILLDCGSGVLAQLFHICDIPDLTGVVITHHHHDHVADLGVLSYSLLLARLRGTRTEELPFYMPPGEASLMRSLRGEPLIALREIDETSHVNVGDVTISFARTIHPVPCLAVRMEHNGKRFVFSADSAQSDTLTAFAADADLFLCEASMYAGQEEEAKRTGHLTAPQAGQTAAAAGARKLVLTHYPHYGDHNDLREQASAAFGGEVELVRTRAVLSV</sequence>
<dbReference type="PANTHER" id="PTHR46018:SF4">
    <property type="entry name" value="METALLO-HYDROLASE YHFI-RELATED"/>
    <property type="match status" value="1"/>
</dbReference>
<evidence type="ECO:0000259" key="2">
    <source>
        <dbReference type="SMART" id="SM00849"/>
    </source>
</evidence>
<name>A0ABT9XIU0_9BACL</name>
<dbReference type="SUPFAM" id="SSF56281">
    <property type="entry name" value="Metallo-hydrolase/oxidoreductase"/>
    <property type="match status" value="1"/>
</dbReference>
<accession>A0ABT9XIU0</accession>
<organism evidence="3 4">
    <name type="scientific">Alicyclobacillus cycloheptanicus</name>
    <dbReference type="NCBI Taxonomy" id="1457"/>
    <lineage>
        <taxon>Bacteria</taxon>
        <taxon>Bacillati</taxon>
        <taxon>Bacillota</taxon>
        <taxon>Bacilli</taxon>
        <taxon>Bacillales</taxon>
        <taxon>Alicyclobacillaceae</taxon>
        <taxon>Alicyclobacillus</taxon>
    </lineage>
</organism>
<dbReference type="PANTHER" id="PTHR46018">
    <property type="entry name" value="ZINC PHOSPHODIESTERASE ELAC PROTEIN 1"/>
    <property type="match status" value="1"/>
</dbReference>